<feature type="domain" description="Heterokaryon incompatibility" evidence="1">
    <location>
        <begin position="22"/>
        <end position="112"/>
    </location>
</feature>
<dbReference type="PANTHER" id="PTHR10622:SF12">
    <property type="entry name" value="HET DOMAIN-CONTAINING PROTEIN"/>
    <property type="match status" value="1"/>
</dbReference>
<dbReference type="AlphaFoldDB" id="A0A2J6PPY9"/>
<name>A0A2J6PPY9_9HELO</name>
<keyword evidence="3" id="KW-1185">Reference proteome</keyword>
<dbReference type="OrthoDB" id="3432186at2759"/>
<protein>
    <submittedName>
        <fullName evidence="2">HET-domain-containing protein</fullName>
    </submittedName>
</protein>
<organism evidence="2 3">
    <name type="scientific">Hyaloscypha hepaticicola</name>
    <dbReference type="NCBI Taxonomy" id="2082293"/>
    <lineage>
        <taxon>Eukaryota</taxon>
        <taxon>Fungi</taxon>
        <taxon>Dikarya</taxon>
        <taxon>Ascomycota</taxon>
        <taxon>Pezizomycotina</taxon>
        <taxon>Leotiomycetes</taxon>
        <taxon>Helotiales</taxon>
        <taxon>Hyaloscyphaceae</taxon>
        <taxon>Hyaloscypha</taxon>
    </lineage>
</organism>
<dbReference type="Pfam" id="PF06985">
    <property type="entry name" value="HET"/>
    <property type="match status" value="1"/>
</dbReference>
<proteinExistence type="predicted"/>
<reference evidence="2 3" key="1">
    <citation type="submission" date="2016-05" db="EMBL/GenBank/DDBJ databases">
        <title>A degradative enzymes factory behind the ericoid mycorrhizal symbiosis.</title>
        <authorList>
            <consortium name="DOE Joint Genome Institute"/>
            <person name="Martino E."/>
            <person name="Morin E."/>
            <person name="Grelet G."/>
            <person name="Kuo A."/>
            <person name="Kohler A."/>
            <person name="Daghino S."/>
            <person name="Barry K."/>
            <person name="Choi C."/>
            <person name="Cichocki N."/>
            <person name="Clum A."/>
            <person name="Copeland A."/>
            <person name="Hainaut M."/>
            <person name="Haridas S."/>
            <person name="Labutti K."/>
            <person name="Lindquist E."/>
            <person name="Lipzen A."/>
            <person name="Khouja H.-R."/>
            <person name="Murat C."/>
            <person name="Ohm R."/>
            <person name="Olson A."/>
            <person name="Spatafora J."/>
            <person name="Veneault-Fourrey C."/>
            <person name="Henrissat B."/>
            <person name="Grigoriev I."/>
            <person name="Martin F."/>
            <person name="Perotto S."/>
        </authorList>
    </citation>
    <scope>NUCLEOTIDE SEQUENCE [LARGE SCALE GENOMIC DNA]</scope>
    <source>
        <strain evidence="2 3">UAMH 7357</strain>
    </source>
</reference>
<dbReference type="PANTHER" id="PTHR10622">
    <property type="entry name" value="HET DOMAIN-CONTAINING PROTEIN"/>
    <property type="match status" value="1"/>
</dbReference>
<evidence type="ECO:0000313" key="2">
    <source>
        <dbReference type="EMBL" id="PMD16093.1"/>
    </source>
</evidence>
<evidence type="ECO:0000259" key="1">
    <source>
        <dbReference type="Pfam" id="PF06985"/>
    </source>
</evidence>
<dbReference type="InterPro" id="IPR010730">
    <property type="entry name" value="HET"/>
</dbReference>
<evidence type="ECO:0000313" key="3">
    <source>
        <dbReference type="Proteomes" id="UP000235672"/>
    </source>
</evidence>
<dbReference type="EMBL" id="KZ613508">
    <property type="protein sequence ID" value="PMD16093.1"/>
    <property type="molecule type" value="Genomic_DNA"/>
</dbReference>
<sequence>MKLINTSTLELHDFYLADIPPYAILSHTWSDGEVNFQEMSSKTCSSKKGFAKIAKTCQIALADGLEYAWVDTCCIDKLSSAKLSEAINSMYQWYAKAALCYVYLEDLPADKTLELAEKALPSCRWFTRGWTLQELLAPKTPSNVRFYDKKWFFRGSKVNFVSAISKCTRVPEGVLTGAHAAFQPSYPAVKIGLGRKGCLFAVGRIGREG</sequence>
<dbReference type="STRING" id="1745343.A0A2J6PPY9"/>
<gene>
    <name evidence="2" type="ORF">NA56DRAFT_649706</name>
</gene>
<accession>A0A2J6PPY9</accession>
<dbReference type="Proteomes" id="UP000235672">
    <property type="component" value="Unassembled WGS sequence"/>
</dbReference>